<dbReference type="EMBL" id="CSAD01001055">
    <property type="protein sequence ID" value="COW80484.1"/>
    <property type="molecule type" value="Genomic_DNA"/>
</dbReference>
<evidence type="ECO:0000313" key="4">
    <source>
        <dbReference type="Proteomes" id="UP000045842"/>
    </source>
</evidence>
<sequence length="108" mass="11918">MPVQVVHRVVFFADLGGLFRVVRQHDLLGTVAQFDCNSSHFGKITVDLFGQRVLWMPTAGDLGDMQRQRAHPVDVSHHLDGAHNGSEVTGDRCLQRQKNECTLLGPGA</sequence>
<feature type="compositionally biased region" description="Basic and acidic residues" evidence="1">
    <location>
        <begin position="67"/>
        <end position="81"/>
    </location>
</feature>
<dbReference type="Proteomes" id="UP000045842">
    <property type="component" value="Unassembled WGS sequence"/>
</dbReference>
<reference evidence="4 5" key="1">
    <citation type="submission" date="2015-03" db="EMBL/GenBank/DDBJ databases">
        <authorList>
            <consortium name="Pathogen Informatics"/>
        </authorList>
    </citation>
    <scope>NUCLEOTIDE SEQUENCE [LARGE SCALE GENOMIC DNA]</scope>
    <source>
        <strain evidence="3 4">G09801536</strain>
        <strain evidence="2 5">G09901357</strain>
    </source>
</reference>
<evidence type="ECO:0000313" key="2">
    <source>
        <dbReference type="EMBL" id="CFE47699.1"/>
    </source>
</evidence>
<protein>
    <submittedName>
        <fullName evidence="2">Uncharacterized protein</fullName>
    </submittedName>
</protein>
<feature type="region of interest" description="Disordered" evidence="1">
    <location>
        <begin position="67"/>
        <end position="89"/>
    </location>
</feature>
<proteinExistence type="predicted"/>
<dbReference type="AlphaFoldDB" id="A0A654THX6"/>
<dbReference type="EMBL" id="CFOE01001050">
    <property type="protein sequence ID" value="CFE47699.1"/>
    <property type="molecule type" value="Genomic_DNA"/>
</dbReference>
<dbReference type="Proteomes" id="UP000048289">
    <property type="component" value="Unassembled WGS sequence"/>
</dbReference>
<evidence type="ECO:0000313" key="3">
    <source>
        <dbReference type="EMBL" id="COW80484.1"/>
    </source>
</evidence>
<accession>A0A654THX6</accession>
<name>A0A654THX6_MYCTX</name>
<evidence type="ECO:0000256" key="1">
    <source>
        <dbReference type="SAM" id="MobiDB-lite"/>
    </source>
</evidence>
<evidence type="ECO:0000313" key="5">
    <source>
        <dbReference type="Proteomes" id="UP000048289"/>
    </source>
</evidence>
<gene>
    <name evidence="3" type="ORF">ERS007679_04332</name>
    <name evidence="2" type="ORF">ERS007681_04394</name>
</gene>
<organism evidence="2 5">
    <name type="scientific">Mycobacterium tuberculosis</name>
    <dbReference type="NCBI Taxonomy" id="1773"/>
    <lineage>
        <taxon>Bacteria</taxon>
        <taxon>Bacillati</taxon>
        <taxon>Actinomycetota</taxon>
        <taxon>Actinomycetes</taxon>
        <taxon>Mycobacteriales</taxon>
        <taxon>Mycobacteriaceae</taxon>
        <taxon>Mycobacterium</taxon>
        <taxon>Mycobacterium tuberculosis complex</taxon>
    </lineage>
</organism>